<dbReference type="Gene3D" id="3.40.50.720">
    <property type="entry name" value="NAD(P)-binding Rossmann-like Domain"/>
    <property type="match status" value="1"/>
</dbReference>
<protein>
    <recommendedName>
        <fullName evidence="4">3-oxoacyl-[acyl-carrier-protein] reductase</fullName>
    </recommendedName>
</protein>
<gene>
    <name evidence="3" type="ORF">METZ01_LOCUS119036</name>
</gene>
<proteinExistence type="inferred from homology"/>
<dbReference type="InterPro" id="IPR036291">
    <property type="entry name" value="NAD(P)-bd_dom_sf"/>
</dbReference>
<dbReference type="SUPFAM" id="SSF51735">
    <property type="entry name" value="NAD(P)-binding Rossmann-fold domains"/>
    <property type="match status" value="1"/>
</dbReference>
<dbReference type="PANTHER" id="PTHR42760:SF133">
    <property type="entry name" value="3-OXOACYL-[ACYL-CARRIER-PROTEIN] REDUCTASE"/>
    <property type="match status" value="1"/>
</dbReference>
<evidence type="ECO:0000313" key="3">
    <source>
        <dbReference type="EMBL" id="SVA66182.1"/>
    </source>
</evidence>
<dbReference type="Pfam" id="PF00106">
    <property type="entry name" value="adh_short"/>
    <property type="match status" value="1"/>
</dbReference>
<evidence type="ECO:0000256" key="1">
    <source>
        <dbReference type="ARBA" id="ARBA00006484"/>
    </source>
</evidence>
<reference evidence="3" key="1">
    <citation type="submission" date="2018-05" db="EMBL/GenBank/DDBJ databases">
        <authorList>
            <person name="Lanie J.A."/>
            <person name="Ng W.-L."/>
            <person name="Kazmierczak K.M."/>
            <person name="Andrzejewski T.M."/>
            <person name="Davidsen T.M."/>
            <person name="Wayne K.J."/>
            <person name="Tettelin H."/>
            <person name="Glass J.I."/>
            <person name="Rusch D."/>
            <person name="Podicherti R."/>
            <person name="Tsui H.-C.T."/>
            <person name="Winkler M.E."/>
        </authorList>
    </citation>
    <scope>NUCLEOTIDE SEQUENCE</scope>
</reference>
<evidence type="ECO:0008006" key="4">
    <source>
        <dbReference type="Google" id="ProtNLM"/>
    </source>
</evidence>
<accession>A0A381XNX7</accession>
<keyword evidence="2" id="KW-0560">Oxidoreductase</keyword>
<comment type="similarity">
    <text evidence="1">Belongs to the short-chain dehydrogenases/reductases (SDR) family.</text>
</comment>
<name>A0A381XNX7_9ZZZZ</name>
<dbReference type="GO" id="GO:0016616">
    <property type="term" value="F:oxidoreductase activity, acting on the CH-OH group of donors, NAD or NADP as acceptor"/>
    <property type="evidence" value="ECO:0007669"/>
    <property type="project" value="TreeGrafter"/>
</dbReference>
<organism evidence="3">
    <name type="scientific">marine metagenome</name>
    <dbReference type="NCBI Taxonomy" id="408172"/>
    <lineage>
        <taxon>unclassified sequences</taxon>
        <taxon>metagenomes</taxon>
        <taxon>ecological metagenomes</taxon>
    </lineage>
</organism>
<sequence>MPTNLKKNKVVLITGSSRGIGASLANYFATNKYYTVINYSKSKNEAEKLYDNISKIIDKKYLLLCKADVSIRNDVKQMFKKIINVFGKLDILINNAGLNIDKPFLKLTDDDWQKVLQINLTGTFICSQEFALHFGKRRNGHIINFGALTGITGRMNGANYCSSKSGVLTLTKCLAQELSPGITVNCIVPGHIATEEVISRYKLSNKKSFTQEIQKIPMGRLGRTNDVCNLVDYIINKSTFSTGHKFFVDGGMFMY</sequence>
<evidence type="ECO:0000256" key="2">
    <source>
        <dbReference type="ARBA" id="ARBA00023002"/>
    </source>
</evidence>
<dbReference type="InterPro" id="IPR002347">
    <property type="entry name" value="SDR_fam"/>
</dbReference>
<dbReference type="PANTHER" id="PTHR42760">
    <property type="entry name" value="SHORT-CHAIN DEHYDROGENASES/REDUCTASES FAMILY MEMBER"/>
    <property type="match status" value="1"/>
</dbReference>
<dbReference type="PRINTS" id="PR00080">
    <property type="entry name" value="SDRFAMILY"/>
</dbReference>
<dbReference type="InterPro" id="IPR020904">
    <property type="entry name" value="Sc_DH/Rdtase_CS"/>
</dbReference>
<dbReference type="AlphaFoldDB" id="A0A381XNX7"/>
<dbReference type="PRINTS" id="PR00081">
    <property type="entry name" value="GDHRDH"/>
</dbReference>
<dbReference type="PROSITE" id="PS00061">
    <property type="entry name" value="ADH_SHORT"/>
    <property type="match status" value="1"/>
</dbReference>
<dbReference type="FunFam" id="3.40.50.720:FF:000173">
    <property type="entry name" value="3-oxoacyl-[acyl-carrier protein] reductase"/>
    <property type="match status" value="1"/>
</dbReference>
<dbReference type="EMBL" id="UINC01015776">
    <property type="protein sequence ID" value="SVA66182.1"/>
    <property type="molecule type" value="Genomic_DNA"/>
</dbReference>